<keyword evidence="7 9" id="KW-1133">Transmembrane helix</keyword>
<feature type="transmembrane region" description="Helical" evidence="9">
    <location>
        <begin position="972"/>
        <end position="993"/>
    </location>
</feature>
<dbReference type="Gene3D" id="3.30.70.1440">
    <property type="entry name" value="Multidrug efflux transporter AcrB pore domain"/>
    <property type="match status" value="1"/>
</dbReference>
<evidence type="ECO:0000256" key="4">
    <source>
        <dbReference type="ARBA" id="ARBA00022475"/>
    </source>
</evidence>
<feature type="transmembrane region" description="Helical" evidence="9">
    <location>
        <begin position="866"/>
        <end position="884"/>
    </location>
</feature>
<dbReference type="RefSeq" id="WP_010259764.1">
    <property type="nucleotide sequence ID" value="NZ_CAEG01000003.1"/>
</dbReference>
<evidence type="ECO:0000256" key="9">
    <source>
        <dbReference type="SAM" id="Phobius"/>
    </source>
</evidence>
<feature type="transmembrane region" description="Helical" evidence="9">
    <location>
        <begin position="366"/>
        <end position="386"/>
    </location>
</feature>
<evidence type="ECO:0000256" key="1">
    <source>
        <dbReference type="ARBA" id="ARBA00004429"/>
    </source>
</evidence>
<gene>
    <name evidence="11" type="ORF">SAMN05444145_101388</name>
</gene>
<feature type="transmembrane region" description="Helical" evidence="9">
    <location>
        <begin position="727"/>
        <end position="750"/>
    </location>
</feature>
<keyword evidence="3" id="KW-0813">Transport</keyword>
<sequence>MEKFFVSRPIFAISLAIVIVLVGLISITQLPIEQYPDITPPVVEVSATYDGADAETVNNAVATPVAQAVMGVSDMLYMQATSANDGSMTLQVTFDIGSDPDLDAIFTQNNVSSATAELPATVTRQGVTTRKTMTGFLMVYSLHSDGRYDGEFLSNYAYINLQNELLKIDGVGKVSIMGAGEYAMRIWLRPDVLKYYGIAVDEVTAAIEKQGGIYPAGQFGAEPAPDGVAYTYTVTMPPQISTAGEFADIVVRTTSSGEQIRLGDIAEVSLGSQTYGVSSSYESDPTAMIVVYQQPGSNAVAVGGKVKAAMERLAERFPDGIEAATIVDTTTSIDAGVKDIFRTLIIALLLVIFIIYLFLQDWRATVIPLVAIPVSLVGAFALFPLLGFSINIISLLGLVLAIGLVVDDAIVVVEAAQVNIERGMKPRAAALEAMRNVASPIVATTVVLLAVFIPVSFTGGITGRLFQQFSVTIAVSVVISAFNALTLSPALCALLLRHREPSQKGFFAAFNRWFARQMDRYTTFTPTLMRHVARTGVFVAVVLGVIFVVWRKLPAGFLPEEDQGYVMVMVSTPEASSLQVTRKAMTDADAVIRTLPEVASTSFAAGFNMMAGIASTSSGIIFVKLVDYSDRKLSAMQIAQKLTDELYVAVAGAECYAFIPPSIPGLGVTSGVSVEVQDLEGRGTAYLLENAGRLMDSLRKSPSIASVTTQFNAGVPQRRLRIDKQQALAAGVDLGTLYGELTTLLGGAYINNFTRFGKLYQTYMQAAPDYRLDRRSLDSYYVTSASGESVPVASLVEVADTVGVEYVSQFNLYRSISLTVTPAARASTTTVMQEITATAADVLPDDIGTAWSGTSYQEANASKTGGLVYALALVFVFLALAALYESWGLPLAILMSVPVAVLGAVLFVGGTHLMNALYVNDIYMQISLVMLIGLAAKNAILVVEYADRLFREQGASLMDAAIGAAKLRVRPIIMTAFAFILGVMPLVFASGVYATARNIMGVALVGGMLFATLLGIFVYPALYYFVGKIGRFEQRRERQKTEEAQ</sequence>
<dbReference type="Gene3D" id="1.20.1640.10">
    <property type="entry name" value="Multidrug efflux transporter AcrB transmembrane domain"/>
    <property type="match status" value="2"/>
</dbReference>
<dbReference type="InterPro" id="IPR000731">
    <property type="entry name" value="SSD"/>
</dbReference>
<dbReference type="Gene3D" id="3.30.2090.10">
    <property type="entry name" value="Multidrug efflux transporter AcrB TolC docking domain, DN and DC subdomains"/>
    <property type="match status" value="2"/>
</dbReference>
<feature type="transmembrane region" description="Helical" evidence="9">
    <location>
        <begin position="437"/>
        <end position="457"/>
    </location>
</feature>
<dbReference type="Pfam" id="PF00873">
    <property type="entry name" value="ACR_tran"/>
    <property type="match status" value="1"/>
</dbReference>
<dbReference type="SUPFAM" id="SSF82693">
    <property type="entry name" value="Multidrug efflux transporter AcrB pore domain, PN1, PN2, PC1 and PC2 subdomains"/>
    <property type="match status" value="4"/>
</dbReference>
<dbReference type="EMBL" id="FNRI01000001">
    <property type="protein sequence ID" value="SEA04612.1"/>
    <property type="molecule type" value="Genomic_DNA"/>
</dbReference>
<dbReference type="PRINTS" id="PR00702">
    <property type="entry name" value="ACRIFLAVINRP"/>
</dbReference>
<protein>
    <submittedName>
        <fullName evidence="11">Hydrophobic/amphiphilic exporter-1, HAE1 family</fullName>
    </submittedName>
</protein>
<dbReference type="PROSITE" id="PS50156">
    <property type="entry name" value="SSD"/>
    <property type="match status" value="1"/>
</dbReference>
<feature type="transmembrane region" description="Helical" evidence="9">
    <location>
        <begin position="12"/>
        <end position="32"/>
    </location>
</feature>
<evidence type="ECO:0000256" key="7">
    <source>
        <dbReference type="ARBA" id="ARBA00022989"/>
    </source>
</evidence>
<comment type="subcellular location">
    <subcellularLocation>
        <location evidence="1">Cell inner membrane</location>
        <topology evidence="1">Multi-pass membrane protein</topology>
    </subcellularLocation>
</comment>
<dbReference type="InterPro" id="IPR004764">
    <property type="entry name" value="MdtF-like"/>
</dbReference>
<dbReference type="Gene3D" id="3.30.70.1320">
    <property type="entry name" value="Multidrug efflux transporter AcrB pore domain like"/>
    <property type="match status" value="1"/>
</dbReference>
<evidence type="ECO:0000313" key="11">
    <source>
        <dbReference type="EMBL" id="SEA04612.1"/>
    </source>
</evidence>
<dbReference type="Proteomes" id="UP000183253">
    <property type="component" value="Unassembled WGS sequence"/>
</dbReference>
<evidence type="ECO:0000256" key="3">
    <source>
        <dbReference type="ARBA" id="ARBA00022448"/>
    </source>
</evidence>
<dbReference type="OrthoDB" id="9758940at2"/>
<dbReference type="FunFam" id="1.20.1640.10:FF:000001">
    <property type="entry name" value="Efflux pump membrane transporter"/>
    <property type="match status" value="1"/>
</dbReference>
<accession>A0A1H3Y1C6</accession>
<feature type="domain" description="SSD" evidence="10">
    <location>
        <begin position="369"/>
        <end position="494"/>
    </location>
</feature>
<dbReference type="STRING" id="1033731.SAMN05444145_101388"/>
<feature type="transmembrane region" description="Helical" evidence="9">
    <location>
        <begin position="891"/>
        <end position="910"/>
    </location>
</feature>
<evidence type="ECO:0000256" key="5">
    <source>
        <dbReference type="ARBA" id="ARBA00022519"/>
    </source>
</evidence>
<dbReference type="AlphaFoldDB" id="A0A1H3Y1C6"/>
<dbReference type="NCBIfam" id="TIGR00915">
    <property type="entry name" value="2A0602"/>
    <property type="match status" value="1"/>
</dbReference>
<dbReference type="GO" id="GO:0015562">
    <property type="term" value="F:efflux transmembrane transporter activity"/>
    <property type="evidence" value="ECO:0007669"/>
    <property type="project" value="InterPro"/>
</dbReference>
<feature type="transmembrane region" description="Helical" evidence="9">
    <location>
        <begin position="392"/>
        <end position="416"/>
    </location>
</feature>
<dbReference type="GO" id="GO:0042910">
    <property type="term" value="F:xenobiotic transmembrane transporter activity"/>
    <property type="evidence" value="ECO:0007669"/>
    <property type="project" value="TreeGrafter"/>
</dbReference>
<dbReference type="InterPro" id="IPR001036">
    <property type="entry name" value="Acrflvin-R"/>
</dbReference>
<keyword evidence="5" id="KW-0997">Cell inner membrane</keyword>
<evidence type="ECO:0000256" key="6">
    <source>
        <dbReference type="ARBA" id="ARBA00022692"/>
    </source>
</evidence>
<feature type="transmembrane region" description="Helical" evidence="9">
    <location>
        <begin position="922"/>
        <end position="943"/>
    </location>
</feature>
<comment type="similarity">
    <text evidence="2">Belongs to the resistance-nodulation-cell division (RND) (TC 2.A.6) family.</text>
</comment>
<feature type="transmembrane region" description="Helical" evidence="9">
    <location>
        <begin position="469"/>
        <end position="496"/>
    </location>
</feature>
<dbReference type="InterPro" id="IPR027463">
    <property type="entry name" value="AcrB_DN_DC_subdom"/>
</dbReference>
<evidence type="ECO:0000256" key="2">
    <source>
        <dbReference type="ARBA" id="ARBA00010942"/>
    </source>
</evidence>
<feature type="transmembrane region" description="Helical" evidence="9">
    <location>
        <begin position="532"/>
        <end position="550"/>
    </location>
</feature>
<feature type="transmembrane region" description="Helical" evidence="9">
    <location>
        <begin position="999"/>
        <end position="1026"/>
    </location>
</feature>
<dbReference type="PANTHER" id="PTHR32063:SF11">
    <property type="entry name" value="CATION OR DRUG EFFLUX SYSTEM PROTEIN"/>
    <property type="match status" value="1"/>
</dbReference>
<dbReference type="SUPFAM" id="SSF82714">
    <property type="entry name" value="Multidrug efflux transporter AcrB TolC docking domain, DN and DC subdomains"/>
    <property type="match status" value="2"/>
</dbReference>
<evidence type="ECO:0000313" key="12">
    <source>
        <dbReference type="Proteomes" id="UP000183253"/>
    </source>
</evidence>
<feature type="transmembrane region" description="Helical" evidence="9">
    <location>
        <begin position="603"/>
        <end position="626"/>
    </location>
</feature>
<keyword evidence="6 9" id="KW-0812">Transmembrane</keyword>
<evidence type="ECO:0000259" key="10">
    <source>
        <dbReference type="PROSITE" id="PS50156"/>
    </source>
</evidence>
<dbReference type="Gene3D" id="3.30.70.1430">
    <property type="entry name" value="Multidrug efflux transporter AcrB pore domain"/>
    <property type="match status" value="2"/>
</dbReference>
<organism evidence="11 12">
    <name type="scientific">Alistipes timonensis JC136</name>
    <dbReference type="NCBI Taxonomy" id="1033731"/>
    <lineage>
        <taxon>Bacteria</taxon>
        <taxon>Pseudomonadati</taxon>
        <taxon>Bacteroidota</taxon>
        <taxon>Bacteroidia</taxon>
        <taxon>Bacteroidales</taxon>
        <taxon>Rikenellaceae</taxon>
        <taxon>Alistipes</taxon>
    </lineage>
</organism>
<dbReference type="PANTHER" id="PTHR32063">
    <property type="match status" value="1"/>
</dbReference>
<keyword evidence="8 9" id="KW-0472">Membrane</keyword>
<keyword evidence="4" id="KW-1003">Cell membrane</keyword>
<evidence type="ECO:0000256" key="8">
    <source>
        <dbReference type="ARBA" id="ARBA00023136"/>
    </source>
</evidence>
<feature type="transmembrane region" description="Helical" evidence="9">
    <location>
        <begin position="340"/>
        <end position="359"/>
    </location>
</feature>
<dbReference type="GO" id="GO:0005886">
    <property type="term" value="C:plasma membrane"/>
    <property type="evidence" value="ECO:0007669"/>
    <property type="project" value="UniProtKB-SubCell"/>
</dbReference>
<dbReference type="SUPFAM" id="SSF82866">
    <property type="entry name" value="Multidrug efflux transporter AcrB transmembrane domain"/>
    <property type="match status" value="2"/>
</dbReference>
<reference evidence="11 12" key="1">
    <citation type="submission" date="2016-10" db="EMBL/GenBank/DDBJ databases">
        <authorList>
            <person name="de Groot N.N."/>
        </authorList>
    </citation>
    <scope>NUCLEOTIDE SEQUENCE [LARGE SCALE GENOMIC DNA]</scope>
    <source>
        <strain evidence="11 12">DSM 25383</strain>
    </source>
</reference>
<proteinExistence type="inferred from homology"/>
<keyword evidence="12" id="KW-1185">Reference proteome</keyword>
<dbReference type="GO" id="GO:0009636">
    <property type="term" value="P:response to toxic substance"/>
    <property type="evidence" value="ECO:0007669"/>
    <property type="project" value="UniProtKB-ARBA"/>
</dbReference>
<name>A0A1H3Y1C6_9BACT</name>